<dbReference type="Proteomes" id="UP001164250">
    <property type="component" value="Chromosome 10"/>
</dbReference>
<keyword evidence="2" id="KW-1185">Reference proteome</keyword>
<accession>A0ACC1AGV7</accession>
<evidence type="ECO:0000313" key="1">
    <source>
        <dbReference type="EMBL" id="KAJ0085560.1"/>
    </source>
</evidence>
<name>A0ACC1AGV7_9ROSI</name>
<sequence>MVALLIILYKKGLAVHLGLPIIAAPHFTVMIGNRNHMRCSGLCENVPLQLDGYEFQVNLFVLLIRRADIVLGTHWLATLGHILMDYKALTISFDWRGLRLSLQGRQPQRIEPIQLYLLERLININSIDDSFQCFTLVFPDLPSPPLAKSTSAPAISRVLAHFGDVFVMPTELPPQRLSDHQIPLQPGTSPVQVRPNFATVSPTHVSNVFPFRLATRNPIN</sequence>
<proteinExistence type="predicted"/>
<organism evidence="1 2">
    <name type="scientific">Pistacia atlantica</name>
    <dbReference type="NCBI Taxonomy" id="434234"/>
    <lineage>
        <taxon>Eukaryota</taxon>
        <taxon>Viridiplantae</taxon>
        <taxon>Streptophyta</taxon>
        <taxon>Embryophyta</taxon>
        <taxon>Tracheophyta</taxon>
        <taxon>Spermatophyta</taxon>
        <taxon>Magnoliopsida</taxon>
        <taxon>eudicotyledons</taxon>
        <taxon>Gunneridae</taxon>
        <taxon>Pentapetalae</taxon>
        <taxon>rosids</taxon>
        <taxon>malvids</taxon>
        <taxon>Sapindales</taxon>
        <taxon>Anacardiaceae</taxon>
        <taxon>Pistacia</taxon>
    </lineage>
</organism>
<reference evidence="2" key="1">
    <citation type="journal article" date="2023" name="G3 (Bethesda)">
        <title>Genome assembly and association tests identify interacting loci associated with vigor, precocity, and sex in interspecific pistachio rootstocks.</title>
        <authorList>
            <person name="Palmer W."/>
            <person name="Jacygrad E."/>
            <person name="Sagayaradj S."/>
            <person name="Cavanaugh K."/>
            <person name="Han R."/>
            <person name="Bertier L."/>
            <person name="Beede B."/>
            <person name="Kafkas S."/>
            <person name="Golino D."/>
            <person name="Preece J."/>
            <person name="Michelmore R."/>
        </authorList>
    </citation>
    <scope>NUCLEOTIDE SEQUENCE [LARGE SCALE GENOMIC DNA]</scope>
</reference>
<evidence type="ECO:0000313" key="2">
    <source>
        <dbReference type="Proteomes" id="UP001164250"/>
    </source>
</evidence>
<dbReference type="EMBL" id="CM047906">
    <property type="protein sequence ID" value="KAJ0085560.1"/>
    <property type="molecule type" value="Genomic_DNA"/>
</dbReference>
<gene>
    <name evidence="1" type="ORF">Patl1_07637</name>
</gene>
<protein>
    <submittedName>
        <fullName evidence="1">Uncharacterized protein</fullName>
    </submittedName>
</protein>
<comment type="caution">
    <text evidence="1">The sequence shown here is derived from an EMBL/GenBank/DDBJ whole genome shotgun (WGS) entry which is preliminary data.</text>
</comment>